<dbReference type="InterPro" id="IPR002541">
    <property type="entry name" value="Cyt_c_assembly"/>
</dbReference>
<evidence type="ECO:0000259" key="8">
    <source>
        <dbReference type="Pfam" id="PF01578"/>
    </source>
</evidence>
<organism evidence="9 10">
    <name type="scientific">Goodfellowiella coeruleoviolacea</name>
    <dbReference type="NCBI Taxonomy" id="334858"/>
    <lineage>
        <taxon>Bacteria</taxon>
        <taxon>Bacillati</taxon>
        <taxon>Actinomycetota</taxon>
        <taxon>Actinomycetes</taxon>
        <taxon>Pseudonocardiales</taxon>
        <taxon>Pseudonocardiaceae</taxon>
        <taxon>Goodfellowiella</taxon>
    </lineage>
</organism>
<reference evidence="9" key="1">
    <citation type="submission" date="2022-06" db="EMBL/GenBank/DDBJ databases">
        <title>Genomic Encyclopedia of Archaeal and Bacterial Type Strains, Phase II (KMG-II): from individual species to whole genera.</title>
        <authorList>
            <person name="Goeker M."/>
        </authorList>
    </citation>
    <scope>NUCLEOTIDE SEQUENCE</scope>
    <source>
        <strain evidence="9">DSM 43935</strain>
    </source>
</reference>
<keyword evidence="3" id="KW-0201">Cytochrome c-type biogenesis</keyword>
<dbReference type="Pfam" id="PF01578">
    <property type="entry name" value="Cytochrom_C_asm"/>
    <property type="match status" value="1"/>
</dbReference>
<feature type="transmembrane region" description="Helical" evidence="7">
    <location>
        <begin position="13"/>
        <end position="31"/>
    </location>
</feature>
<comment type="caution">
    <text evidence="9">The sequence shown here is derived from an EMBL/GenBank/DDBJ whole genome shotgun (WGS) entry which is preliminary data.</text>
</comment>
<evidence type="ECO:0000256" key="2">
    <source>
        <dbReference type="ARBA" id="ARBA00022692"/>
    </source>
</evidence>
<dbReference type="InterPro" id="IPR045062">
    <property type="entry name" value="Cyt_c_biogenesis_CcsA/CcmC"/>
</dbReference>
<feature type="transmembrane region" description="Helical" evidence="7">
    <location>
        <begin position="247"/>
        <end position="270"/>
    </location>
</feature>
<dbReference type="Proteomes" id="UP001206128">
    <property type="component" value="Unassembled WGS sequence"/>
</dbReference>
<keyword evidence="5 7" id="KW-0472">Membrane</keyword>
<gene>
    <name evidence="9" type="ORF">LX83_002820</name>
</gene>
<feature type="transmembrane region" description="Helical" evidence="7">
    <location>
        <begin position="162"/>
        <end position="180"/>
    </location>
</feature>
<dbReference type="NCBIfam" id="TIGR03144">
    <property type="entry name" value="cytochr_II_ccsB"/>
    <property type="match status" value="1"/>
</dbReference>
<name>A0AAE3GD02_9PSEU</name>
<feature type="transmembrane region" description="Helical" evidence="7">
    <location>
        <begin position="192"/>
        <end position="220"/>
    </location>
</feature>
<dbReference type="PANTHER" id="PTHR30071:SF1">
    <property type="entry name" value="CYTOCHROME B_B6 PROTEIN-RELATED"/>
    <property type="match status" value="1"/>
</dbReference>
<comment type="subcellular location">
    <subcellularLocation>
        <location evidence="1">Membrane</location>
        <topology evidence="1">Multi-pass membrane protein</topology>
    </subcellularLocation>
</comment>
<evidence type="ECO:0000256" key="7">
    <source>
        <dbReference type="SAM" id="Phobius"/>
    </source>
</evidence>
<feature type="compositionally biased region" description="Low complexity" evidence="6">
    <location>
        <begin position="63"/>
        <end position="74"/>
    </location>
</feature>
<evidence type="ECO:0000256" key="6">
    <source>
        <dbReference type="SAM" id="MobiDB-lite"/>
    </source>
</evidence>
<dbReference type="AlphaFoldDB" id="A0AAE3GD02"/>
<dbReference type="InterPro" id="IPR017562">
    <property type="entry name" value="Cyt_c_biogenesis_CcsA"/>
</dbReference>
<accession>A0AAE3GD02</accession>
<evidence type="ECO:0000256" key="4">
    <source>
        <dbReference type="ARBA" id="ARBA00022989"/>
    </source>
</evidence>
<proteinExistence type="predicted"/>
<dbReference type="RefSeq" id="WP_253771367.1">
    <property type="nucleotide sequence ID" value="NZ_JAMTCK010000006.1"/>
</dbReference>
<keyword evidence="4 7" id="KW-1133">Transmembrane helix</keyword>
<feature type="domain" description="Cytochrome c assembly protein" evidence="8">
    <location>
        <begin position="129"/>
        <end position="337"/>
    </location>
</feature>
<dbReference type="GO" id="GO:0020037">
    <property type="term" value="F:heme binding"/>
    <property type="evidence" value="ECO:0007669"/>
    <property type="project" value="InterPro"/>
</dbReference>
<dbReference type="GO" id="GO:0005886">
    <property type="term" value="C:plasma membrane"/>
    <property type="evidence" value="ECO:0007669"/>
    <property type="project" value="TreeGrafter"/>
</dbReference>
<protein>
    <submittedName>
        <fullName evidence="9">Cytochrome c-type biogenesis protein CcsB</fullName>
    </submittedName>
</protein>
<keyword evidence="10" id="KW-1185">Reference proteome</keyword>
<feature type="transmembrane region" description="Helical" evidence="7">
    <location>
        <begin position="101"/>
        <end position="120"/>
    </location>
</feature>
<feature type="transmembrane region" description="Helical" evidence="7">
    <location>
        <begin position="132"/>
        <end position="150"/>
    </location>
</feature>
<feature type="region of interest" description="Disordered" evidence="6">
    <location>
        <begin position="63"/>
        <end position="94"/>
    </location>
</feature>
<dbReference type="GO" id="GO:0017004">
    <property type="term" value="P:cytochrome complex assembly"/>
    <property type="evidence" value="ECO:0007669"/>
    <property type="project" value="UniProtKB-KW"/>
</dbReference>
<evidence type="ECO:0000256" key="5">
    <source>
        <dbReference type="ARBA" id="ARBA00023136"/>
    </source>
</evidence>
<dbReference type="PANTHER" id="PTHR30071">
    <property type="entry name" value="HEME EXPORTER PROTEIN C"/>
    <property type="match status" value="1"/>
</dbReference>
<evidence type="ECO:0000313" key="10">
    <source>
        <dbReference type="Proteomes" id="UP001206128"/>
    </source>
</evidence>
<dbReference type="EMBL" id="JAMTCK010000006">
    <property type="protein sequence ID" value="MCP2165961.1"/>
    <property type="molecule type" value="Genomic_DNA"/>
</dbReference>
<evidence type="ECO:0000256" key="1">
    <source>
        <dbReference type="ARBA" id="ARBA00004141"/>
    </source>
</evidence>
<feature type="transmembrane region" description="Helical" evidence="7">
    <location>
        <begin position="312"/>
        <end position="332"/>
    </location>
</feature>
<feature type="transmembrane region" description="Helical" evidence="7">
    <location>
        <begin position="282"/>
        <end position="300"/>
    </location>
</feature>
<sequence>MPVDESLSTFSDWSYGSAVAVYLLAMIFLLVEQAFGRTARAAAAGRTARAAALVGAGAGGSSVVQADQTDQSDQSDQDRPRITPGVVSTPQRSRPERFGRMGAALIVLGALLHLGSIVLRGFAAGRAPWGNMYEYMSVVCFVAVGTWLALMRKFPIRRLSAFTLLPVVVLMFIGGTALYTTAAPVQPSLQSYWLVVHVSAAASGSGVLLVPGVASLLYLARKANERDPGRFVKLAARLPEADLLDRLAYRTTIIAFPVYTFGIFCGAIWAESAWGRFWGWDPKEIVAFVAWVVYAAYLHARATAGWRGNRAAWINVVGFAMTVFNLFFVNLVTTGLHSYAGV</sequence>
<evidence type="ECO:0000313" key="9">
    <source>
        <dbReference type="EMBL" id="MCP2165961.1"/>
    </source>
</evidence>
<keyword evidence="2 7" id="KW-0812">Transmembrane</keyword>
<evidence type="ECO:0000256" key="3">
    <source>
        <dbReference type="ARBA" id="ARBA00022748"/>
    </source>
</evidence>